<evidence type="ECO:0000256" key="2">
    <source>
        <dbReference type="ARBA" id="ARBA00022801"/>
    </source>
</evidence>
<protein>
    <recommendedName>
        <fullName evidence="3">WIF domain-containing protein</fullName>
    </recommendedName>
</protein>
<dbReference type="Gene3D" id="3.20.20.140">
    <property type="entry name" value="Metal-dependent hydrolases"/>
    <property type="match status" value="1"/>
</dbReference>
<keyword evidence="2" id="KW-0378">Hydrolase</keyword>
<dbReference type="PROSITE" id="PS50814">
    <property type="entry name" value="WIF"/>
    <property type="match status" value="1"/>
</dbReference>
<evidence type="ECO:0000313" key="4">
    <source>
        <dbReference type="EMBL" id="SVB67322.1"/>
    </source>
</evidence>
<feature type="domain" description="WIF" evidence="3">
    <location>
        <begin position="325"/>
        <end position="378"/>
    </location>
</feature>
<dbReference type="InterPro" id="IPR003306">
    <property type="entry name" value="WIF"/>
</dbReference>
<dbReference type="GO" id="GO:0006046">
    <property type="term" value="P:N-acetylglucosamine catabolic process"/>
    <property type="evidence" value="ECO:0007669"/>
    <property type="project" value="TreeGrafter"/>
</dbReference>
<dbReference type="PANTHER" id="PTHR11113">
    <property type="entry name" value="N-ACETYLGLUCOSAMINE-6-PHOSPHATE DEACETYLASE"/>
    <property type="match status" value="1"/>
</dbReference>
<organism evidence="4">
    <name type="scientific">marine metagenome</name>
    <dbReference type="NCBI Taxonomy" id="408172"/>
    <lineage>
        <taxon>unclassified sequences</taxon>
        <taxon>metagenomes</taxon>
        <taxon>ecological metagenomes</taxon>
    </lineage>
</organism>
<dbReference type="AlphaFoldDB" id="A0A382FXI6"/>
<evidence type="ECO:0000259" key="3">
    <source>
        <dbReference type="PROSITE" id="PS50814"/>
    </source>
</evidence>
<dbReference type="EMBL" id="UINC01052229">
    <property type="protein sequence ID" value="SVB67322.1"/>
    <property type="molecule type" value="Genomic_DNA"/>
</dbReference>
<dbReference type="PANTHER" id="PTHR11113:SF14">
    <property type="entry name" value="N-ACETYLGLUCOSAMINE-6-PHOSPHATE DEACETYLASE"/>
    <property type="match status" value="1"/>
</dbReference>
<accession>A0A382FXI6</accession>
<dbReference type="InterPro" id="IPR032466">
    <property type="entry name" value="Metal_Hydrolase"/>
</dbReference>
<reference evidence="4" key="1">
    <citation type="submission" date="2018-05" db="EMBL/GenBank/DDBJ databases">
        <authorList>
            <person name="Lanie J.A."/>
            <person name="Ng W.-L."/>
            <person name="Kazmierczak K.M."/>
            <person name="Andrzejewski T.M."/>
            <person name="Davidsen T.M."/>
            <person name="Wayne K.J."/>
            <person name="Tettelin H."/>
            <person name="Glass J.I."/>
            <person name="Rusch D."/>
            <person name="Podicherti R."/>
            <person name="Tsui H.-C.T."/>
            <person name="Winkler M.E."/>
        </authorList>
    </citation>
    <scope>NUCLEOTIDE SEQUENCE</scope>
</reference>
<dbReference type="SUPFAM" id="SSF51556">
    <property type="entry name" value="Metallo-dependent hydrolases"/>
    <property type="match status" value="1"/>
</dbReference>
<dbReference type="GO" id="GO:0008448">
    <property type="term" value="F:N-acetylglucosamine-6-phosphate deacetylase activity"/>
    <property type="evidence" value="ECO:0007669"/>
    <property type="project" value="InterPro"/>
</dbReference>
<keyword evidence="1" id="KW-0479">Metal-binding</keyword>
<evidence type="ECO:0000256" key="1">
    <source>
        <dbReference type="ARBA" id="ARBA00022723"/>
    </source>
</evidence>
<gene>
    <name evidence="4" type="ORF">METZ01_LOCUS220176</name>
</gene>
<sequence length="378" mass="41466">MIFDPSKPPLTDSAGLLKSIPVEAGPEIWKRDTRVISSGLCDLQVNGFAGVDYNDPTLMPEEFEKSLFAMLSTGVTTCLPTVITGSEDWQIQCFHALEAGRNASKLAQAMVPGYHLEGPFLNPEEGFCGCHPTKWMRSATWDHFERLQEAAGGRITLITVAPEIKGVLDLIPKWVEKGIAVAIGHCNPDRDTLLRAADAGATLSTHLGNGIAQMLPKTDNPILGQLAEDRFSASFIADGFHQQPHVLGVYLRAKQSIRTILVTDGTSGSVALPGRYSLGQVDIERQQEDIVYIPGTKMLAGSATTLSECVANVVDWYGAPFDEVIRWASEQPRRLIGLPESLFIGRPQSQVTWEMGLQKPIVEKVNLGNWKWENLRMC</sequence>
<dbReference type="InterPro" id="IPR003764">
    <property type="entry name" value="GlcNAc_6-P_deAcase"/>
</dbReference>
<dbReference type="PIRSF" id="PIRSF038994">
    <property type="entry name" value="NagA"/>
    <property type="match status" value="1"/>
</dbReference>
<name>A0A382FXI6_9ZZZZ</name>
<proteinExistence type="predicted"/>
<dbReference type="GO" id="GO:0046872">
    <property type="term" value="F:metal ion binding"/>
    <property type="evidence" value="ECO:0007669"/>
    <property type="project" value="UniProtKB-KW"/>
</dbReference>